<dbReference type="AlphaFoldDB" id="A0A239T169"/>
<name>A0A239T169_9STRE</name>
<reference evidence="2 3" key="1">
    <citation type="submission" date="2017-06" db="EMBL/GenBank/DDBJ databases">
        <authorList>
            <consortium name="Pathogen Informatics"/>
        </authorList>
    </citation>
    <scope>NUCLEOTIDE SEQUENCE [LARGE SCALE GENOMIC DNA]</scope>
    <source>
        <strain evidence="2 3">NCTC13788</strain>
    </source>
</reference>
<dbReference type="GO" id="GO:0016740">
    <property type="term" value="F:transferase activity"/>
    <property type="evidence" value="ECO:0007669"/>
    <property type="project" value="UniProtKB-KW"/>
</dbReference>
<evidence type="ECO:0000313" key="3">
    <source>
        <dbReference type="Proteomes" id="UP000215185"/>
    </source>
</evidence>
<keyword evidence="2" id="KW-0808">Transferase</keyword>
<dbReference type="Proteomes" id="UP000215185">
    <property type="component" value="Chromosome 1"/>
</dbReference>
<dbReference type="PANTHER" id="PTHR47738:SF2">
    <property type="entry name" value="PTS SYSTEM FRUCTOSE-LIKE EIIA COMPONENT"/>
    <property type="match status" value="1"/>
</dbReference>
<gene>
    <name evidence="2" type="primary">mtlF</name>
    <name evidence="2" type="ORF">SAMEA4412692_02229</name>
</gene>
<dbReference type="PROSITE" id="PS51094">
    <property type="entry name" value="PTS_EIIA_TYPE_2"/>
    <property type="match status" value="1"/>
</dbReference>
<organism evidence="2 3">
    <name type="scientific">Streptococcus merionis</name>
    <dbReference type="NCBI Taxonomy" id="400065"/>
    <lineage>
        <taxon>Bacteria</taxon>
        <taxon>Bacillati</taxon>
        <taxon>Bacillota</taxon>
        <taxon>Bacilli</taxon>
        <taxon>Lactobacillales</taxon>
        <taxon>Streptococcaceae</taxon>
        <taxon>Streptococcus</taxon>
    </lineage>
</organism>
<dbReference type="EMBL" id="LT906439">
    <property type="protein sequence ID" value="SNU91239.1"/>
    <property type="molecule type" value="Genomic_DNA"/>
</dbReference>
<sequence length="149" mass="17475">MRFRSSSQKNFPIYYPMLNQHFNSKEDLLVETSKKLEDEGFVTNKFSESLLERERLGSTEFPLGVAIPHGKPSFVNKTFVAVITLITKIKWYESFVDTIFLVGIAKKDMEWTREIVSNIYRFINDKEELKKLKNKKSNKEVVKILYGKN</sequence>
<dbReference type="PANTHER" id="PTHR47738">
    <property type="entry name" value="PTS SYSTEM FRUCTOSE-LIKE EIIA COMPONENT-RELATED"/>
    <property type="match status" value="1"/>
</dbReference>
<evidence type="ECO:0000259" key="1">
    <source>
        <dbReference type="PROSITE" id="PS51094"/>
    </source>
</evidence>
<evidence type="ECO:0000313" key="2">
    <source>
        <dbReference type="EMBL" id="SNU91239.1"/>
    </source>
</evidence>
<dbReference type="eggNOG" id="COG1762">
    <property type="taxonomic scope" value="Bacteria"/>
</dbReference>
<dbReference type="InterPro" id="IPR002178">
    <property type="entry name" value="PTS_EIIA_type-2_dom"/>
</dbReference>
<dbReference type="KEGG" id="smen:SAMEA4412692_2229"/>
<feature type="domain" description="PTS EIIA type-2" evidence="1">
    <location>
        <begin position="9"/>
        <end position="148"/>
    </location>
</feature>
<dbReference type="EC" id="2.7.1.-" evidence="2"/>
<protein>
    <submittedName>
        <fullName evidence="2">PRD domain/PTS system IIA domain-containing protein</fullName>
        <ecNumber evidence="2">2.7.1.-</ecNumber>
    </submittedName>
</protein>
<accession>A0A239T169</accession>
<dbReference type="Gene3D" id="3.40.930.10">
    <property type="entry name" value="Mannitol-specific EII, Chain A"/>
    <property type="match status" value="1"/>
</dbReference>
<proteinExistence type="predicted"/>
<keyword evidence="3" id="KW-1185">Reference proteome</keyword>
<dbReference type="Pfam" id="PF00359">
    <property type="entry name" value="PTS_EIIA_2"/>
    <property type="match status" value="1"/>
</dbReference>
<dbReference type="SUPFAM" id="SSF55804">
    <property type="entry name" value="Phoshotransferase/anion transport protein"/>
    <property type="match status" value="1"/>
</dbReference>
<dbReference type="InterPro" id="IPR016152">
    <property type="entry name" value="PTrfase/Anion_transptr"/>
</dbReference>
<dbReference type="STRING" id="1123308.GCA_000380085_01072"/>
<dbReference type="InterPro" id="IPR051541">
    <property type="entry name" value="PTS_SugarTrans_NitroReg"/>
</dbReference>